<sequence>MNVTVRRIAVGASLIAAPLLIALGTASASNADPHQNNDGYIYIPEEHTAFPIQTNAPQPGTEVHHSHQNNR</sequence>
<organism evidence="3 4">
    <name type="scientific">Mycolicibacterium komossense</name>
    <dbReference type="NCBI Taxonomy" id="1779"/>
    <lineage>
        <taxon>Bacteria</taxon>
        <taxon>Bacillati</taxon>
        <taxon>Actinomycetota</taxon>
        <taxon>Actinomycetes</taxon>
        <taxon>Mycobacteriales</taxon>
        <taxon>Mycobacteriaceae</taxon>
        <taxon>Mycolicibacterium</taxon>
    </lineage>
</organism>
<dbReference type="RefSeq" id="WP_264068473.1">
    <property type="nucleotide sequence ID" value="NZ_JACKTY010000029.1"/>
</dbReference>
<dbReference type="EMBL" id="JACKTY010000029">
    <property type="protein sequence ID" value="MCV7227546.1"/>
    <property type="molecule type" value="Genomic_DNA"/>
</dbReference>
<name>A0ABT3CDS9_9MYCO</name>
<keyword evidence="4" id="KW-1185">Reference proteome</keyword>
<dbReference type="Proteomes" id="UP001526201">
    <property type="component" value="Unassembled WGS sequence"/>
</dbReference>
<evidence type="ECO:0000256" key="2">
    <source>
        <dbReference type="SAM" id="SignalP"/>
    </source>
</evidence>
<keyword evidence="2" id="KW-0732">Signal</keyword>
<evidence type="ECO:0000313" key="4">
    <source>
        <dbReference type="Proteomes" id="UP001526201"/>
    </source>
</evidence>
<accession>A0ABT3CDS9</accession>
<feature type="region of interest" description="Disordered" evidence="1">
    <location>
        <begin position="51"/>
        <end position="71"/>
    </location>
</feature>
<feature type="chain" id="PRO_5045721202" description="Secreted protein" evidence="2">
    <location>
        <begin position="32"/>
        <end position="71"/>
    </location>
</feature>
<comment type="caution">
    <text evidence="3">The sequence shown here is derived from an EMBL/GenBank/DDBJ whole genome shotgun (WGS) entry which is preliminary data.</text>
</comment>
<reference evidence="3 4" key="1">
    <citation type="journal article" date="2022" name="BMC Genomics">
        <title>Comparative genome analysis of mycobacteria focusing on tRNA and non-coding RNA.</title>
        <authorList>
            <person name="Behra P.R.K."/>
            <person name="Pettersson B.M.F."/>
            <person name="Ramesh M."/>
            <person name="Das S."/>
            <person name="Dasgupta S."/>
            <person name="Kirsebom L.A."/>
        </authorList>
    </citation>
    <scope>NUCLEOTIDE SEQUENCE [LARGE SCALE GENOMIC DNA]</scope>
    <source>
        <strain evidence="3 4">DSM 44078</strain>
    </source>
</reference>
<evidence type="ECO:0008006" key="5">
    <source>
        <dbReference type="Google" id="ProtNLM"/>
    </source>
</evidence>
<gene>
    <name evidence="3" type="ORF">H7J73_16070</name>
</gene>
<evidence type="ECO:0000313" key="3">
    <source>
        <dbReference type="EMBL" id="MCV7227546.1"/>
    </source>
</evidence>
<proteinExistence type="predicted"/>
<protein>
    <recommendedName>
        <fullName evidence="5">Secreted protein</fullName>
    </recommendedName>
</protein>
<evidence type="ECO:0000256" key="1">
    <source>
        <dbReference type="SAM" id="MobiDB-lite"/>
    </source>
</evidence>
<feature type="signal peptide" evidence="2">
    <location>
        <begin position="1"/>
        <end position="31"/>
    </location>
</feature>